<organism evidence="1 2">
    <name type="scientific">Rhizophagus irregularis</name>
    <dbReference type="NCBI Taxonomy" id="588596"/>
    <lineage>
        <taxon>Eukaryota</taxon>
        <taxon>Fungi</taxon>
        <taxon>Fungi incertae sedis</taxon>
        <taxon>Mucoromycota</taxon>
        <taxon>Glomeromycotina</taxon>
        <taxon>Glomeromycetes</taxon>
        <taxon>Glomerales</taxon>
        <taxon>Glomeraceae</taxon>
        <taxon>Rhizophagus</taxon>
    </lineage>
</organism>
<keyword evidence="2" id="KW-1185">Reference proteome</keyword>
<evidence type="ECO:0000313" key="2">
    <source>
        <dbReference type="Proteomes" id="UP000234323"/>
    </source>
</evidence>
<name>A0A2I1HTC2_9GLOM</name>
<reference evidence="1 2" key="1">
    <citation type="submission" date="2015-10" db="EMBL/GenBank/DDBJ databases">
        <title>Genome analyses suggest a sexual origin of heterokaryosis in a supposedly ancient asexual fungus.</title>
        <authorList>
            <person name="Ropars J."/>
            <person name="Sedzielewska K."/>
            <person name="Noel J."/>
            <person name="Charron P."/>
            <person name="Farinelli L."/>
            <person name="Marton T."/>
            <person name="Kruger M."/>
            <person name="Pelin A."/>
            <person name="Brachmann A."/>
            <person name="Corradi N."/>
        </authorList>
    </citation>
    <scope>NUCLEOTIDE SEQUENCE [LARGE SCALE GENOMIC DNA]</scope>
    <source>
        <strain evidence="1 2">A4</strain>
    </source>
</reference>
<protein>
    <submittedName>
        <fullName evidence="1">Uncharacterized protein</fullName>
    </submittedName>
</protein>
<proteinExistence type="predicted"/>
<accession>A0A2I1HTC2</accession>
<gene>
    <name evidence="1" type="ORF">RhiirA4_488018</name>
</gene>
<dbReference type="Proteomes" id="UP000234323">
    <property type="component" value="Unassembled WGS sequence"/>
</dbReference>
<dbReference type="EMBL" id="LLXI01006419">
    <property type="protein sequence ID" value="PKY62107.1"/>
    <property type="molecule type" value="Genomic_DNA"/>
</dbReference>
<dbReference type="AlphaFoldDB" id="A0A2I1HTC2"/>
<sequence>MKETIDNKKSNRKTKTFFRFSYAKSGFYIGIYEPCGSGRCNFPSTFVMNEDRKRCPHHVKEISHVEAQYQDPIEYKKYIRTYNSHEKHIVCKHLGVAYTKIITRDANGFFYKECKNLRKLVKANMSQRQRRDRFISKEAKSEDSMFNNRSVANFCKKKLKKYECFQLRGRYKEASRITEKLMTKLDKVDKLVTSVERYPPLLDSGGVDEV</sequence>
<comment type="caution">
    <text evidence="1">The sequence shown here is derived from an EMBL/GenBank/DDBJ whole genome shotgun (WGS) entry which is preliminary data.</text>
</comment>
<evidence type="ECO:0000313" key="1">
    <source>
        <dbReference type="EMBL" id="PKY62107.1"/>
    </source>
</evidence>